<accession>A0A545TPU0</accession>
<dbReference type="EMBL" id="VHSH01000005">
    <property type="protein sequence ID" value="TQV79242.1"/>
    <property type="molecule type" value="Genomic_DNA"/>
</dbReference>
<organism evidence="1 2">
    <name type="scientific">Denitrobaculum tricleocarpae</name>
    <dbReference type="NCBI Taxonomy" id="2591009"/>
    <lineage>
        <taxon>Bacteria</taxon>
        <taxon>Pseudomonadati</taxon>
        <taxon>Pseudomonadota</taxon>
        <taxon>Alphaproteobacteria</taxon>
        <taxon>Rhodospirillales</taxon>
        <taxon>Rhodospirillaceae</taxon>
        <taxon>Denitrobaculum</taxon>
    </lineage>
</organism>
<keyword evidence="2" id="KW-1185">Reference proteome</keyword>
<protein>
    <submittedName>
        <fullName evidence="1">Tautomerase family protein</fullName>
    </submittedName>
</protein>
<dbReference type="Proteomes" id="UP000315252">
    <property type="component" value="Unassembled WGS sequence"/>
</dbReference>
<comment type="caution">
    <text evidence="1">The sequence shown here is derived from an EMBL/GenBank/DDBJ whole genome shotgun (WGS) entry which is preliminary data.</text>
</comment>
<dbReference type="OrthoDB" id="9804765at2"/>
<sequence length="154" mass="16562">MVLSLKFVKRETAMPLVRFSVPAALSAAKTRALADAVHDGLVATCAVPVKDRFHLISVFPPERMDLDPSFPDVKRTTEASVVDILFLEGRTNAQRADLFRHIAAGAMAAGFQGDDIMIALTENATTDWSLGYGRSYGDAHGASDELLPASTAEK</sequence>
<dbReference type="InterPro" id="IPR014347">
    <property type="entry name" value="Tautomerase/MIF_sf"/>
</dbReference>
<dbReference type="PANTHER" id="PTHR38460">
    <property type="entry name" value="TAUTOMERASE YOLI-RELATED"/>
    <property type="match status" value="1"/>
</dbReference>
<evidence type="ECO:0000313" key="2">
    <source>
        <dbReference type="Proteomes" id="UP000315252"/>
    </source>
</evidence>
<dbReference type="Gene3D" id="3.30.429.10">
    <property type="entry name" value="Macrophage Migration Inhibitory Factor"/>
    <property type="match status" value="1"/>
</dbReference>
<evidence type="ECO:0000313" key="1">
    <source>
        <dbReference type="EMBL" id="TQV79242.1"/>
    </source>
</evidence>
<dbReference type="AlphaFoldDB" id="A0A545TPU0"/>
<name>A0A545TPU0_9PROT</name>
<reference evidence="1 2" key="1">
    <citation type="submission" date="2019-06" db="EMBL/GenBank/DDBJ databases">
        <title>Whole genome sequence for Rhodospirillaceae sp. R148.</title>
        <authorList>
            <person name="Wang G."/>
        </authorList>
    </citation>
    <scope>NUCLEOTIDE SEQUENCE [LARGE SCALE GENOMIC DNA]</scope>
    <source>
        <strain evidence="1 2">R148</strain>
    </source>
</reference>
<dbReference type="Pfam" id="PF14552">
    <property type="entry name" value="Tautomerase_2"/>
    <property type="match status" value="1"/>
</dbReference>
<dbReference type="PANTHER" id="PTHR38460:SF1">
    <property type="entry name" value="TAUTOMERASE YOLI-RELATED"/>
    <property type="match status" value="1"/>
</dbReference>
<dbReference type="SUPFAM" id="SSF55331">
    <property type="entry name" value="Tautomerase/MIF"/>
    <property type="match status" value="1"/>
</dbReference>
<gene>
    <name evidence="1" type="ORF">FKG95_16425</name>
</gene>
<proteinExistence type="predicted"/>
<dbReference type="InterPro" id="IPR037479">
    <property type="entry name" value="Tauto_MSAD"/>
</dbReference>